<dbReference type="CDD" id="cd08977">
    <property type="entry name" value="SusD"/>
    <property type="match status" value="1"/>
</dbReference>
<reference evidence="9" key="1">
    <citation type="journal article" date="2019" name="Int. J. Syst. Evol. Microbiol.">
        <title>The Global Catalogue of Microorganisms (GCM) 10K type strain sequencing project: providing services to taxonomists for standard genome sequencing and annotation.</title>
        <authorList>
            <consortium name="The Broad Institute Genomics Platform"/>
            <consortium name="The Broad Institute Genome Sequencing Center for Infectious Disease"/>
            <person name="Wu L."/>
            <person name="Ma J."/>
        </authorList>
    </citation>
    <scope>NUCLEOTIDE SEQUENCE [LARGE SCALE GENOMIC DNA]</scope>
    <source>
        <strain evidence="9">KCTC 52042</strain>
    </source>
</reference>
<evidence type="ECO:0000313" key="9">
    <source>
        <dbReference type="Proteomes" id="UP001597460"/>
    </source>
</evidence>
<keyword evidence="5" id="KW-0998">Cell outer membrane</keyword>
<protein>
    <submittedName>
        <fullName evidence="8">RagB/SusD family nutrient uptake outer membrane protein</fullName>
    </submittedName>
</protein>
<dbReference type="InterPro" id="IPR011990">
    <property type="entry name" value="TPR-like_helical_dom_sf"/>
</dbReference>
<dbReference type="Gene3D" id="1.25.40.390">
    <property type="match status" value="1"/>
</dbReference>
<proteinExistence type="inferred from homology"/>
<organism evidence="8 9">
    <name type="scientific">Gracilimonas halophila</name>
    <dbReference type="NCBI Taxonomy" id="1834464"/>
    <lineage>
        <taxon>Bacteria</taxon>
        <taxon>Pseudomonadati</taxon>
        <taxon>Balneolota</taxon>
        <taxon>Balneolia</taxon>
        <taxon>Balneolales</taxon>
        <taxon>Balneolaceae</taxon>
        <taxon>Gracilimonas</taxon>
    </lineage>
</organism>
<dbReference type="Pfam" id="PF14322">
    <property type="entry name" value="SusD-like_3"/>
    <property type="match status" value="1"/>
</dbReference>
<feature type="domain" description="SusD-like N-terminal" evidence="7">
    <location>
        <begin position="70"/>
        <end position="236"/>
    </location>
</feature>
<evidence type="ECO:0000313" key="8">
    <source>
        <dbReference type="EMBL" id="MFD2531869.1"/>
    </source>
</evidence>
<evidence type="ECO:0000256" key="2">
    <source>
        <dbReference type="ARBA" id="ARBA00006275"/>
    </source>
</evidence>
<keyword evidence="3" id="KW-0732">Signal</keyword>
<dbReference type="SUPFAM" id="SSF48452">
    <property type="entry name" value="TPR-like"/>
    <property type="match status" value="1"/>
</dbReference>
<name>A0ABW5JGJ3_9BACT</name>
<evidence type="ECO:0000256" key="5">
    <source>
        <dbReference type="ARBA" id="ARBA00023237"/>
    </source>
</evidence>
<evidence type="ECO:0000256" key="4">
    <source>
        <dbReference type="ARBA" id="ARBA00023136"/>
    </source>
</evidence>
<accession>A0ABW5JGJ3</accession>
<keyword evidence="4" id="KW-0472">Membrane</keyword>
<comment type="caution">
    <text evidence="8">The sequence shown here is derived from an EMBL/GenBank/DDBJ whole genome shotgun (WGS) entry which is preliminary data.</text>
</comment>
<dbReference type="EMBL" id="JBHULI010000022">
    <property type="protein sequence ID" value="MFD2531869.1"/>
    <property type="molecule type" value="Genomic_DNA"/>
</dbReference>
<feature type="domain" description="RagB/SusD" evidence="6">
    <location>
        <begin position="360"/>
        <end position="493"/>
    </location>
</feature>
<dbReference type="InterPro" id="IPR033985">
    <property type="entry name" value="SusD-like_N"/>
</dbReference>
<keyword evidence="9" id="KW-1185">Reference proteome</keyword>
<evidence type="ECO:0000256" key="1">
    <source>
        <dbReference type="ARBA" id="ARBA00004442"/>
    </source>
</evidence>
<dbReference type="Proteomes" id="UP001597460">
    <property type="component" value="Unassembled WGS sequence"/>
</dbReference>
<dbReference type="InterPro" id="IPR012944">
    <property type="entry name" value="SusD_RagB_dom"/>
</dbReference>
<dbReference type="RefSeq" id="WP_390299693.1">
    <property type="nucleotide sequence ID" value="NZ_JBHULI010000022.1"/>
</dbReference>
<evidence type="ECO:0000259" key="6">
    <source>
        <dbReference type="Pfam" id="PF07980"/>
    </source>
</evidence>
<comment type="subcellular location">
    <subcellularLocation>
        <location evidence="1">Cell outer membrane</location>
    </subcellularLocation>
</comment>
<gene>
    <name evidence="8" type="ORF">ACFSVN_05385</name>
</gene>
<comment type="similarity">
    <text evidence="2">Belongs to the SusD family.</text>
</comment>
<sequence>MKNLIKLTFFAGLLMITHQGCDSILSGTEPSTAISQEVALNSPEAVRGLRARMYGRLHAAPDMSTTWLLGPSALADNTDIGSGTRFESLNNNERRAGLGTGAWNNLYDLINDANTLIEGIPDGVITEANRTKFMGEAYFMRALALHHLVRIFGYEPGMAPTQGEAANFDLGVIIRTQPTLTLSDVGEEPRSTVTQVYDQILDDIDSALTALNQESDSGPFYVTPAAAYALLARVQLYQRNYAEADAAAQDAIDNSGARLATTAEVAGLFDETQTNPEAIFTVDVDPTTESGGVNNSLAVYTSMYWFGQIPTDDLINLYEAGDARLDAWYAPCFNDVNDSPENICSNVNADNLELHKYAAEQGSYADDYVHFRFSEMLLIQAEARLDTDGIPQAINRLNDLRAERNASTLLAINYTTEEEVLDEILDERRRELSAEGHRFFDLKRLGRDLRKVDFDQGTGTTTVSFLPYESYVYLDDIPDSEVQLNPNLVQNPFFD</sequence>
<evidence type="ECO:0000256" key="3">
    <source>
        <dbReference type="ARBA" id="ARBA00022729"/>
    </source>
</evidence>
<dbReference type="Pfam" id="PF07980">
    <property type="entry name" value="SusD_RagB"/>
    <property type="match status" value="1"/>
</dbReference>
<evidence type="ECO:0000259" key="7">
    <source>
        <dbReference type="Pfam" id="PF14322"/>
    </source>
</evidence>